<dbReference type="GO" id="GO:0004521">
    <property type="term" value="F:RNA endonuclease activity"/>
    <property type="evidence" value="ECO:0007669"/>
    <property type="project" value="TreeGrafter"/>
</dbReference>
<dbReference type="FunFam" id="3.40.570.10:FF:000007">
    <property type="entry name" value="Alkaline nuclease"/>
    <property type="match status" value="1"/>
</dbReference>
<comment type="caution">
    <text evidence="9">The sequence shown here is derived from an EMBL/GenBank/DDBJ whole genome shotgun (WGS) entry which is preliminary data.</text>
</comment>
<evidence type="ECO:0000259" key="8">
    <source>
        <dbReference type="SMART" id="SM00892"/>
    </source>
</evidence>
<keyword evidence="6" id="KW-0812">Transmembrane</keyword>
<dbReference type="AlphaFoldDB" id="A0A834MJE5"/>
<gene>
    <name evidence="9" type="ORF">GWI33_010665</name>
</gene>
<dbReference type="InterPro" id="IPR044925">
    <property type="entry name" value="His-Me_finger_sf"/>
</dbReference>
<evidence type="ECO:0000259" key="7">
    <source>
        <dbReference type="SMART" id="SM00477"/>
    </source>
</evidence>
<dbReference type="GO" id="GO:0046872">
    <property type="term" value="F:metal ion binding"/>
    <property type="evidence" value="ECO:0007669"/>
    <property type="project" value="UniProtKB-KW"/>
</dbReference>
<evidence type="ECO:0000256" key="5">
    <source>
        <dbReference type="PIRSR" id="PIRSR640255-2"/>
    </source>
</evidence>
<dbReference type="EMBL" id="JAACXV010000055">
    <property type="protein sequence ID" value="KAF7285416.1"/>
    <property type="molecule type" value="Genomic_DNA"/>
</dbReference>
<keyword evidence="5" id="KW-0479">Metal-binding</keyword>
<proteinExistence type="inferred from homology"/>
<feature type="active site" description="Proton acceptor" evidence="4">
    <location>
        <position position="235"/>
    </location>
</feature>
<dbReference type="SMART" id="SM00892">
    <property type="entry name" value="Endonuclease_NS"/>
    <property type="match status" value="1"/>
</dbReference>
<accession>A0A834MJE5</accession>
<dbReference type="Proteomes" id="UP000625711">
    <property type="component" value="Unassembled WGS sequence"/>
</dbReference>
<name>A0A834MJE5_RHYFE</name>
<organism evidence="9 10">
    <name type="scientific">Rhynchophorus ferrugineus</name>
    <name type="common">Red palm weevil</name>
    <name type="synonym">Curculio ferrugineus</name>
    <dbReference type="NCBI Taxonomy" id="354439"/>
    <lineage>
        <taxon>Eukaryota</taxon>
        <taxon>Metazoa</taxon>
        <taxon>Ecdysozoa</taxon>
        <taxon>Arthropoda</taxon>
        <taxon>Hexapoda</taxon>
        <taxon>Insecta</taxon>
        <taxon>Pterygota</taxon>
        <taxon>Neoptera</taxon>
        <taxon>Endopterygota</taxon>
        <taxon>Coleoptera</taxon>
        <taxon>Polyphaga</taxon>
        <taxon>Cucujiformia</taxon>
        <taxon>Curculionidae</taxon>
        <taxon>Dryophthorinae</taxon>
        <taxon>Rhynchophorus</taxon>
    </lineage>
</organism>
<keyword evidence="6" id="KW-1133">Transmembrane helix</keyword>
<keyword evidence="2" id="KW-0540">Nuclease</keyword>
<dbReference type="SMART" id="SM00477">
    <property type="entry name" value="NUC"/>
    <property type="match status" value="1"/>
</dbReference>
<dbReference type="GO" id="GO:0003676">
    <property type="term" value="F:nucleic acid binding"/>
    <property type="evidence" value="ECO:0007669"/>
    <property type="project" value="InterPro"/>
</dbReference>
<dbReference type="InterPro" id="IPR040255">
    <property type="entry name" value="Non-specific_endonuclease"/>
</dbReference>
<feature type="domain" description="DNA/RNA non-specific endonuclease/pyrophosphatase/phosphodiesterase" evidence="8">
    <location>
        <begin position="150"/>
        <end position="388"/>
    </location>
</feature>
<dbReference type="Gene3D" id="3.40.570.10">
    <property type="entry name" value="Extracellular Endonuclease, subunit A"/>
    <property type="match status" value="1"/>
</dbReference>
<keyword evidence="10" id="KW-1185">Reference proteome</keyword>
<feature type="domain" description="ENPP1-3/EXOG-like endonuclease/phosphodiesterase" evidence="7">
    <location>
        <begin position="151"/>
        <end position="364"/>
    </location>
</feature>
<feature type="binding site" evidence="5">
    <location>
        <position position="265"/>
    </location>
    <ligand>
        <name>Mg(2+)</name>
        <dbReference type="ChEBI" id="CHEBI:18420"/>
        <note>catalytic</note>
    </ligand>
</feature>
<evidence type="ECO:0008006" key="11">
    <source>
        <dbReference type="Google" id="ProtNLM"/>
    </source>
</evidence>
<dbReference type="GO" id="GO:0006309">
    <property type="term" value="P:apoptotic DNA fragmentation"/>
    <property type="evidence" value="ECO:0007669"/>
    <property type="project" value="TreeGrafter"/>
</dbReference>
<evidence type="ECO:0000256" key="3">
    <source>
        <dbReference type="ARBA" id="ARBA00022759"/>
    </source>
</evidence>
<evidence type="ECO:0000256" key="6">
    <source>
        <dbReference type="SAM" id="Phobius"/>
    </source>
</evidence>
<dbReference type="SUPFAM" id="SSF54060">
    <property type="entry name" value="His-Me finger endonucleases"/>
    <property type="match status" value="2"/>
</dbReference>
<dbReference type="InterPro" id="IPR044929">
    <property type="entry name" value="DNA/RNA_non-sp_Endonuclease_sf"/>
</dbReference>
<dbReference type="GO" id="GO:0005634">
    <property type="term" value="C:nucleus"/>
    <property type="evidence" value="ECO:0007669"/>
    <property type="project" value="TreeGrafter"/>
</dbReference>
<evidence type="ECO:0000256" key="2">
    <source>
        <dbReference type="ARBA" id="ARBA00022722"/>
    </source>
</evidence>
<dbReference type="GO" id="GO:0000014">
    <property type="term" value="F:single-stranded DNA endodeoxyribonuclease activity"/>
    <property type="evidence" value="ECO:0007669"/>
    <property type="project" value="TreeGrafter"/>
</dbReference>
<evidence type="ECO:0000313" key="10">
    <source>
        <dbReference type="Proteomes" id="UP000625711"/>
    </source>
</evidence>
<dbReference type="OrthoDB" id="5960141at2759"/>
<dbReference type="Pfam" id="PF01223">
    <property type="entry name" value="Endonuclease_NS"/>
    <property type="match status" value="1"/>
</dbReference>
<dbReference type="PANTHER" id="PTHR13966:SF19">
    <property type="entry name" value="NUCLEASE EXOG, MITOCHONDRIAL"/>
    <property type="match status" value="1"/>
</dbReference>
<feature type="transmembrane region" description="Helical" evidence="6">
    <location>
        <begin position="12"/>
        <end position="30"/>
    </location>
</feature>
<dbReference type="GO" id="GO:0005743">
    <property type="term" value="C:mitochondrial inner membrane"/>
    <property type="evidence" value="ECO:0007669"/>
    <property type="project" value="TreeGrafter"/>
</dbReference>
<evidence type="ECO:0000313" key="9">
    <source>
        <dbReference type="EMBL" id="KAF7285416.1"/>
    </source>
</evidence>
<comment type="similarity">
    <text evidence="1">Belongs to the DNA/RNA non-specific endonuclease family.</text>
</comment>
<protein>
    <recommendedName>
        <fullName evidence="11">DNA/RNA non-specific endonuclease domain-containing protein</fullName>
    </recommendedName>
</protein>
<keyword evidence="3" id="KW-0378">Hydrolase</keyword>
<dbReference type="InterPro" id="IPR001604">
    <property type="entry name" value="Endo_G_ENPP1-like_dom"/>
</dbReference>
<dbReference type="InterPro" id="IPR020821">
    <property type="entry name" value="ENPP1-3/EXOG-like_nuc-like"/>
</dbReference>
<evidence type="ECO:0000256" key="1">
    <source>
        <dbReference type="ARBA" id="ARBA00010052"/>
    </source>
</evidence>
<dbReference type="PANTHER" id="PTHR13966">
    <property type="entry name" value="ENDONUCLEASE RELATED"/>
    <property type="match status" value="1"/>
</dbReference>
<keyword evidence="3" id="KW-0255">Endonuclease</keyword>
<evidence type="ECO:0000256" key="4">
    <source>
        <dbReference type="PIRSR" id="PIRSR640255-1"/>
    </source>
</evidence>
<sequence length="516" mass="58186">MERQRFISACKIVLVAVLCISIVTIITVSLKSEITDGCEINPLKFDLSPLIILAGTTTIPYPRIGEEVLRFYHGQRVEFACPGSEMVDGFVVLPASCHSQDEFDTVNGRVKWSQLYCNATIQSTIRYTGLSCEADGSEIEVGFQLEGDRFVRTMMICFDRENQMAHYSFINQTASINQRTNAYRPLWTQGSNIYDIDSVTDLYTRKNQRKTVNALVNLEANSAKYINNDYLSRGHLTAKADMFYSAQQNATFFMGNVAPQWQTLNGGNWNNIEIAVRDYGEQNRVNLMVWTGVHGIATLSHTETKDQVDLYLYVDELTNKKAIPVPAIFWKIVYNPNSQEGIALIGFNNPYTDPDPICSDVSRNITWLKLNKNTTSAGYCYVCTVDSFRNKVKNVPNVTVRGGYGIATLPHEKTGNAVPLYLYVSGSTRAIPVPLLFWKVVYNPITQRGVALIGVNNPYASLAEIDQFCDDVSDRLTWLNWRKDDQSRGYSWACTVTAFRRIVKSIPELTIRGLLF</sequence>
<keyword evidence="6" id="KW-0472">Membrane</keyword>
<reference evidence="9" key="1">
    <citation type="submission" date="2020-08" db="EMBL/GenBank/DDBJ databases">
        <title>Genome sequencing and assembly of the red palm weevil Rhynchophorus ferrugineus.</title>
        <authorList>
            <person name="Dias G.B."/>
            <person name="Bergman C.M."/>
            <person name="Manee M."/>
        </authorList>
    </citation>
    <scope>NUCLEOTIDE SEQUENCE</scope>
    <source>
        <strain evidence="9">AA-2017</strain>
        <tissue evidence="9">Whole larva</tissue>
    </source>
</reference>